<dbReference type="RefSeq" id="WP_172450836.1">
    <property type="nucleotide sequence ID" value="NZ_LYXE01000080.1"/>
</dbReference>
<comment type="caution">
    <text evidence="3">The sequence shown here is derived from an EMBL/GenBank/DDBJ whole genome shotgun (WGS) entry which is preliminary data.</text>
</comment>
<feature type="signal peptide" evidence="1">
    <location>
        <begin position="1"/>
        <end position="29"/>
    </location>
</feature>
<reference evidence="3 4" key="1">
    <citation type="submission" date="2016-05" db="EMBL/GenBank/DDBJ databases">
        <authorList>
            <person name="Lavstsen T."/>
            <person name="Jespersen J.S."/>
        </authorList>
    </citation>
    <scope>NUCLEOTIDE SEQUENCE [LARGE SCALE GENOMIC DNA]</scope>
    <source>
        <strain evidence="3 4">B7-9</strain>
    </source>
</reference>
<protein>
    <recommendedName>
        <fullName evidence="2">DUF4397 domain-containing protein</fullName>
    </recommendedName>
</protein>
<keyword evidence="1" id="KW-0732">Signal</keyword>
<feature type="chain" id="PRO_5013675635" description="DUF4397 domain-containing protein" evidence="1">
    <location>
        <begin position="30"/>
        <end position="895"/>
    </location>
</feature>
<evidence type="ECO:0000313" key="3">
    <source>
        <dbReference type="EMBL" id="PDV99186.1"/>
    </source>
</evidence>
<keyword evidence="4" id="KW-1185">Reference proteome</keyword>
<dbReference type="EMBL" id="LYXE01000080">
    <property type="protein sequence ID" value="PDV99186.1"/>
    <property type="molecule type" value="Genomic_DNA"/>
</dbReference>
<feature type="domain" description="DUF4397" evidence="2">
    <location>
        <begin position="35"/>
        <end position="159"/>
    </location>
</feature>
<gene>
    <name evidence="3" type="ORF">A9Q02_13320</name>
</gene>
<dbReference type="Pfam" id="PF14344">
    <property type="entry name" value="DUF4397"/>
    <property type="match status" value="4"/>
</dbReference>
<proteinExistence type="predicted"/>
<feature type="domain" description="DUF4397" evidence="2">
    <location>
        <begin position="248"/>
        <end position="370"/>
    </location>
</feature>
<evidence type="ECO:0000256" key="1">
    <source>
        <dbReference type="SAM" id="SignalP"/>
    </source>
</evidence>
<accession>A0A2H3KYV0</accession>
<feature type="domain" description="DUF4397" evidence="2">
    <location>
        <begin position="674"/>
        <end position="796"/>
    </location>
</feature>
<evidence type="ECO:0000313" key="4">
    <source>
        <dbReference type="Proteomes" id="UP000220922"/>
    </source>
</evidence>
<feature type="domain" description="DUF4397" evidence="2">
    <location>
        <begin position="461"/>
        <end position="583"/>
    </location>
</feature>
<sequence length="895" mass="90589">MRRSVLSVAVVMITALVVGLFAASTPSRAQANARVNILHLAPFAATIDDTAVTVVVNGATLASDFKYKDAPLTATLPPGDYTVEVFAGTDLTVAPAITATVTLAAGVDYTVFAGGDGTNIPLGLFPLVDDNSVPAAPNANVRVVHAAPFAAQAATAVDVRNATTDEVIGGLTGVEFGVASGYLPIPGATDIPVKVVPSSDPTADPPLIGPATLNVPPQSITTIFAIGTGTATYPAEFFFLGGAQRVPAQVRLAHLAPFAGGRAAVNVVVPGDTPLTLVNDFGFGDTTDYVPLPDGTYPINVVIPSAPRALADTVAISGSVTLSPGMRYTAMAIGGANGFDPELVLLNDPITPPITDTARVRIYHAAPFAPGDGANVSIRTQDGAVVGGLANVPYKGTATLELPAGVYDLIIATPDGATTLLDIPAFVLTAGDDITVFAVGDGVNQDVGLVVLPRDGIVPPAEVRLAHLAPFAGGRAAVNVVVPTVPPVTLASDFGFGETTGFLQLPGGTYPINVVIPSAPRALADTVAISGSVTLAPGMRYTAMAIGGANGFAPELVLLNDPTDPPAAGTARVRIYHAAPFAPGDGANVSIRLQDGTVVPGLANVPYKGTATLELPAGVYDLIIATPDGSTTLLDIPAFVLAAGDDITVFAVGDGVNQDVGLVVLPRDGIVPPAEVRLAHLAPFAGGRAAVNVVVPTVPPVTLASDFGFGETTGFLQLPGGTYPINVVIPSAPRALADTVAISGSVTLAPGMRYTAMAIGGANGFAPELVLLNDPTDPPAAGTARVRIYHAAPFAPGDGANVSIRLQDGTVVPGLGNVPYKGTATFPLPPGTYDLIIATPDGATTLLDLPPFTLVAGDDITVFAVGDGVNQDVGTVVLGLPEAERFRVYLPFVAN</sequence>
<dbReference type="AlphaFoldDB" id="A0A2H3KYV0"/>
<evidence type="ECO:0000259" key="2">
    <source>
        <dbReference type="Pfam" id="PF14344"/>
    </source>
</evidence>
<dbReference type="Proteomes" id="UP000220922">
    <property type="component" value="Unassembled WGS sequence"/>
</dbReference>
<dbReference type="InterPro" id="IPR025510">
    <property type="entry name" value="DUF4397"/>
</dbReference>
<name>A0A2H3KYV0_9CHLR</name>
<organism evidence="3 4">
    <name type="scientific">Candidatus Chloroploca asiatica</name>
    <dbReference type="NCBI Taxonomy" id="1506545"/>
    <lineage>
        <taxon>Bacteria</taxon>
        <taxon>Bacillati</taxon>
        <taxon>Chloroflexota</taxon>
        <taxon>Chloroflexia</taxon>
        <taxon>Chloroflexales</taxon>
        <taxon>Chloroflexineae</taxon>
        <taxon>Oscillochloridaceae</taxon>
        <taxon>Candidatus Chloroploca</taxon>
    </lineage>
</organism>